<feature type="compositionally biased region" description="Basic and acidic residues" evidence="1">
    <location>
        <begin position="336"/>
        <end position="346"/>
    </location>
</feature>
<dbReference type="AlphaFoldDB" id="A0AAN9CMQ9"/>
<keyword evidence="4" id="KW-1185">Reference proteome</keyword>
<organism evidence="3 4">
    <name type="scientific">Phoxinus phoxinus</name>
    <name type="common">Eurasian minnow</name>
    <dbReference type="NCBI Taxonomy" id="58324"/>
    <lineage>
        <taxon>Eukaryota</taxon>
        <taxon>Metazoa</taxon>
        <taxon>Chordata</taxon>
        <taxon>Craniata</taxon>
        <taxon>Vertebrata</taxon>
        <taxon>Euteleostomi</taxon>
        <taxon>Actinopterygii</taxon>
        <taxon>Neopterygii</taxon>
        <taxon>Teleostei</taxon>
        <taxon>Ostariophysi</taxon>
        <taxon>Cypriniformes</taxon>
        <taxon>Leuciscidae</taxon>
        <taxon>Phoxininae</taxon>
        <taxon>Phoxinus</taxon>
    </lineage>
</organism>
<dbReference type="PROSITE" id="PS00973">
    <property type="entry name" value="USP_2"/>
    <property type="match status" value="1"/>
</dbReference>
<dbReference type="SUPFAM" id="SSF54001">
    <property type="entry name" value="Cysteine proteinases"/>
    <property type="match status" value="1"/>
</dbReference>
<dbReference type="PANTHER" id="PTHR24006">
    <property type="entry name" value="UBIQUITIN CARBOXYL-TERMINAL HYDROLASE"/>
    <property type="match status" value="1"/>
</dbReference>
<dbReference type="InterPro" id="IPR028889">
    <property type="entry name" value="USP"/>
</dbReference>
<dbReference type="PANTHER" id="PTHR24006:SF899">
    <property type="entry name" value="UBIQUITIN CARBOXYL-TERMINAL HYDROLASE"/>
    <property type="match status" value="1"/>
</dbReference>
<protein>
    <recommendedName>
        <fullName evidence="2">USP domain-containing protein</fullName>
    </recommendedName>
</protein>
<dbReference type="PROSITE" id="PS50235">
    <property type="entry name" value="USP_3"/>
    <property type="match status" value="1"/>
</dbReference>
<feature type="compositionally biased region" description="Polar residues" evidence="1">
    <location>
        <begin position="282"/>
        <end position="293"/>
    </location>
</feature>
<dbReference type="Proteomes" id="UP001364617">
    <property type="component" value="Unassembled WGS sequence"/>
</dbReference>
<evidence type="ECO:0000259" key="2">
    <source>
        <dbReference type="PROSITE" id="PS50235"/>
    </source>
</evidence>
<dbReference type="Gene3D" id="3.90.70.10">
    <property type="entry name" value="Cysteine proteinases"/>
    <property type="match status" value="1"/>
</dbReference>
<dbReference type="InterPro" id="IPR018200">
    <property type="entry name" value="USP_CS"/>
</dbReference>
<feature type="region of interest" description="Disordered" evidence="1">
    <location>
        <begin position="262"/>
        <end position="368"/>
    </location>
</feature>
<feature type="compositionally biased region" description="Basic and acidic residues" evidence="1">
    <location>
        <begin position="262"/>
        <end position="277"/>
    </location>
</feature>
<dbReference type="InterPro" id="IPR038765">
    <property type="entry name" value="Papain-like_cys_pep_sf"/>
</dbReference>
<evidence type="ECO:0000313" key="4">
    <source>
        <dbReference type="Proteomes" id="UP001364617"/>
    </source>
</evidence>
<name>A0AAN9CMQ9_9TELE</name>
<dbReference type="GO" id="GO:0005829">
    <property type="term" value="C:cytosol"/>
    <property type="evidence" value="ECO:0007669"/>
    <property type="project" value="TreeGrafter"/>
</dbReference>
<evidence type="ECO:0000256" key="1">
    <source>
        <dbReference type="SAM" id="MobiDB-lite"/>
    </source>
</evidence>
<dbReference type="GO" id="GO:0005634">
    <property type="term" value="C:nucleus"/>
    <property type="evidence" value="ECO:0007669"/>
    <property type="project" value="TreeGrafter"/>
</dbReference>
<feature type="domain" description="USP" evidence="2">
    <location>
        <begin position="1"/>
        <end position="260"/>
    </location>
</feature>
<dbReference type="GO" id="GO:0004843">
    <property type="term" value="F:cysteine-type deubiquitinase activity"/>
    <property type="evidence" value="ECO:0007669"/>
    <property type="project" value="InterPro"/>
</dbReference>
<dbReference type="Pfam" id="PF00443">
    <property type="entry name" value="UCH"/>
    <property type="match status" value="1"/>
</dbReference>
<evidence type="ECO:0000313" key="3">
    <source>
        <dbReference type="EMBL" id="KAK7140855.1"/>
    </source>
</evidence>
<dbReference type="InterPro" id="IPR001394">
    <property type="entry name" value="Peptidase_C19_UCH"/>
</dbReference>
<accession>A0AAN9CMQ9</accession>
<sequence>MTEDFRNTEKRDKPIDLHIAQLFTDLKSKKKSVATTERITDVLNVNVYEQQDAAEFFQKIMNMVNPEMSKVFKGELEHNTMCKNPGKEHPLVTRHESFYIIPICMETYGMDSTMNMQSCFDSYFEPIKISEDDQVKCPTCKELVDTEIKCGIHKLPPVLVVQLERFQLDYSTMNYKKNKSTVEIQFQLSVKDGSGAQHKYDLYAVVKHSGSFSGGHYYAVIKSFEDHQWYEFNDSSVHKIDDLKNPFHCNMAYFLLYKKSSNESENAPHDPGNRPEVENNESDATANTQQTPSDEPEPVTQPLSDQEIKRNSDTCAEQSSGERKEDASGSGPDPPDAPHDVEERLSRALPVHSSRRKHRKGHNKKFTA</sequence>
<comment type="caution">
    <text evidence="3">The sequence shown here is derived from an EMBL/GenBank/DDBJ whole genome shotgun (WGS) entry which is preliminary data.</text>
</comment>
<reference evidence="3 4" key="1">
    <citation type="submission" date="2024-02" db="EMBL/GenBank/DDBJ databases">
        <title>Chromosome-level genome assembly of the Eurasian Minnow (Phoxinus phoxinus).</title>
        <authorList>
            <person name="Oriowo T.O."/>
            <person name="Martin S."/>
            <person name="Stange M."/>
            <person name="Chrysostomakis Y."/>
            <person name="Brown T."/>
            <person name="Winkler S."/>
            <person name="Kukowka S."/>
            <person name="Myers E.W."/>
            <person name="Bohne A."/>
        </authorList>
    </citation>
    <scope>NUCLEOTIDE SEQUENCE [LARGE SCALE GENOMIC DNA]</scope>
    <source>
        <strain evidence="3">ZFMK-TIS-60720</strain>
        <tissue evidence="3">Whole Organism</tissue>
    </source>
</reference>
<gene>
    <name evidence="3" type="ORF">R3I93_015101</name>
</gene>
<dbReference type="CDD" id="cd02257">
    <property type="entry name" value="Peptidase_C19"/>
    <property type="match status" value="1"/>
</dbReference>
<dbReference type="GO" id="GO:0016579">
    <property type="term" value="P:protein deubiquitination"/>
    <property type="evidence" value="ECO:0007669"/>
    <property type="project" value="InterPro"/>
</dbReference>
<dbReference type="EMBL" id="JAYKXH010000016">
    <property type="protein sequence ID" value="KAK7140855.1"/>
    <property type="molecule type" value="Genomic_DNA"/>
</dbReference>
<dbReference type="InterPro" id="IPR050164">
    <property type="entry name" value="Peptidase_C19"/>
</dbReference>
<proteinExistence type="predicted"/>
<feature type="compositionally biased region" description="Basic residues" evidence="1">
    <location>
        <begin position="353"/>
        <end position="368"/>
    </location>
</feature>